<dbReference type="InterPro" id="IPR035963">
    <property type="entry name" value="FERM_2"/>
</dbReference>
<dbReference type="Gene3D" id="1.20.80.10">
    <property type="match status" value="1"/>
</dbReference>
<keyword evidence="4" id="KW-1185">Reference proteome</keyword>
<protein>
    <recommendedName>
        <fullName evidence="1">FERM domain-containing protein 8</fullName>
    </recommendedName>
</protein>
<dbReference type="PANTHER" id="PTHR13283:SF10">
    <property type="entry name" value="FERM DOMAIN-CONTAINING PROTEIN 8"/>
    <property type="match status" value="1"/>
</dbReference>
<dbReference type="InterPro" id="IPR019748">
    <property type="entry name" value="FERM_central"/>
</dbReference>
<dbReference type="OrthoDB" id="2142533at2759"/>
<evidence type="ECO:0000313" key="3">
    <source>
        <dbReference type="EMBL" id="CAB4008885.1"/>
    </source>
</evidence>
<sequence>MMVENLAMSSQAKDVFCIWLVSPLLQLQLKDHHQPLRMRMKWPDLLRRFTAASTEMIEKDDPILSFQRNSFFPLQDERKITDEKIIKRLFEEAKRNVLNGFYPLTRKQGEAFGAVLALTEYGKYSPQVHRVGYFRNKLSELVPYLLYKPGWHTILGRSTKATLEQNLIAQYKELSETLNMNCESSCSNGKLFLERCWDLPYYGSVFFNGQIEKQVSGLTSLLNHPDVPVRVAINRDAVHVIEPKKNVILLGLSYEEFSWDYSHTPDSEIDPECFDTFWLEFDSEEGDSTAITQLQIFSKQAVMMDAMVQSCALGPMTLSPVPQACGSVEPGSISPEKNRYKIRNRMERLSLSTYDRDGYELHRGRRNNFSITTLFKRQPSVTN</sequence>
<organism evidence="3 4">
    <name type="scientific">Paramuricea clavata</name>
    <name type="common">Red gorgonian</name>
    <name type="synonym">Violescent sea-whip</name>
    <dbReference type="NCBI Taxonomy" id="317549"/>
    <lineage>
        <taxon>Eukaryota</taxon>
        <taxon>Metazoa</taxon>
        <taxon>Cnidaria</taxon>
        <taxon>Anthozoa</taxon>
        <taxon>Octocorallia</taxon>
        <taxon>Malacalcyonacea</taxon>
        <taxon>Plexauridae</taxon>
        <taxon>Paramuricea</taxon>
    </lineage>
</organism>
<dbReference type="Proteomes" id="UP001152795">
    <property type="component" value="Unassembled WGS sequence"/>
</dbReference>
<evidence type="ECO:0000256" key="1">
    <source>
        <dbReference type="ARBA" id="ARBA00039547"/>
    </source>
</evidence>
<dbReference type="InterPro" id="IPR011993">
    <property type="entry name" value="PH-like_dom_sf"/>
</dbReference>
<dbReference type="Gene3D" id="3.10.20.90">
    <property type="entry name" value="Phosphatidylinositol 3-kinase Catalytic Subunit, Chain A, domain 1"/>
    <property type="match status" value="1"/>
</dbReference>
<dbReference type="Pfam" id="PF00373">
    <property type="entry name" value="FERM_M"/>
    <property type="match status" value="1"/>
</dbReference>
<dbReference type="PANTHER" id="PTHR13283">
    <property type="entry name" value="KREV INTERACTION TRAPPED 1-RELATED"/>
    <property type="match status" value="1"/>
</dbReference>
<dbReference type="GO" id="GO:0005886">
    <property type="term" value="C:plasma membrane"/>
    <property type="evidence" value="ECO:0007669"/>
    <property type="project" value="TreeGrafter"/>
</dbReference>
<dbReference type="AlphaFoldDB" id="A0A6S7HS10"/>
<dbReference type="GO" id="GO:0090090">
    <property type="term" value="P:negative regulation of canonical Wnt signaling pathway"/>
    <property type="evidence" value="ECO:0007669"/>
    <property type="project" value="TreeGrafter"/>
</dbReference>
<accession>A0A6S7HS10</accession>
<dbReference type="InterPro" id="IPR051594">
    <property type="entry name" value="KRIT1/FRMD8"/>
</dbReference>
<dbReference type="EMBL" id="CACRXK020006261">
    <property type="protein sequence ID" value="CAB4008885.1"/>
    <property type="molecule type" value="Genomic_DNA"/>
</dbReference>
<dbReference type="InterPro" id="IPR014352">
    <property type="entry name" value="FERM/acyl-CoA-bd_prot_sf"/>
</dbReference>
<dbReference type="Pfam" id="PF24522">
    <property type="entry name" value="KRIT1_FRMD8_FERM_C"/>
    <property type="match status" value="1"/>
</dbReference>
<evidence type="ECO:0000313" key="4">
    <source>
        <dbReference type="Proteomes" id="UP001152795"/>
    </source>
</evidence>
<evidence type="ECO:0000259" key="2">
    <source>
        <dbReference type="PROSITE" id="PS50057"/>
    </source>
</evidence>
<name>A0A6S7HS10_PARCT</name>
<dbReference type="Gene3D" id="2.30.29.30">
    <property type="entry name" value="Pleckstrin-homology domain (PH domain)/Phosphotyrosine-binding domain (PTB)"/>
    <property type="match status" value="1"/>
</dbReference>
<gene>
    <name evidence="3" type="ORF">PACLA_8A029139</name>
</gene>
<dbReference type="PROSITE" id="PS50057">
    <property type="entry name" value="FERM_3"/>
    <property type="match status" value="1"/>
</dbReference>
<proteinExistence type="predicted"/>
<feature type="domain" description="FERM" evidence="2">
    <location>
        <begin position="1"/>
        <end position="319"/>
    </location>
</feature>
<dbReference type="InterPro" id="IPR057096">
    <property type="entry name" value="KRIT1_FRMD8_FERM_C"/>
</dbReference>
<comment type="caution">
    <text evidence="3">The sequence shown here is derived from an EMBL/GenBank/DDBJ whole genome shotgun (WGS) entry which is preliminary data.</text>
</comment>
<dbReference type="InterPro" id="IPR000299">
    <property type="entry name" value="FERM_domain"/>
</dbReference>
<dbReference type="SUPFAM" id="SSF47031">
    <property type="entry name" value="Second domain of FERM"/>
    <property type="match status" value="1"/>
</dbReference>
<reference evidence="3" key="1">
    <citation type="submission" date="2020-04" db="EMBL/GenBank/DDBJ databases">
        <authorList>
            <person name="Alioto T."/>
            <person name="Alioto T."/>
            <person name="Gomez Garrido J."/>
        </authorList>
    </citation>
    <scope>NUCLEOTIDE SEQUENCE</scope>
    <source>
        <strain evidence="3">A484AB</strain>
    </source>
</reference>